<dbReference type="GO" id="GO:0008168">
    <property type="term" value="F:methyltransferase activity"/>
    <property type="evidence" value="ECO:0007669"/>
    <property type="project" value="UniProtKB-KW"/>
</dbReference>
<dbReference type="Pfam" id="PF05175">
    <property type="entry name" value="MTS"/>
    <property type="match status" value="1"/>
</dbReference>
<evidence type="ECO:0000313" key="2">
    <source>
        <dbReference type="EMBL" id="RXV74681.1"/>
    </source>
</evidence>
<dbReference type="SUPFAM" id="SSF53335">
    <property type="entry name" value="S-adenosyl-L-methionine-dependent methyltransferases"/>
    <property type="match status" value="1"/>
</dbReference>
<dbReference type="InterPro" id="IPR050210">
    <property type="entry name" value="tRNA_Adenine-N(6)_MTase"/>
</dbReference>
<dbReference type="Proteomes" id="UP000289316">
    <property type="component" value="Unassembled WGS sequence"/>
</dbReference>
<dbReference type="InterPro" id="IPR029063">
    <property type="entry name" value="SAM-dependent_MTases_sf"/>
</dbReference>
<protein>
    <submittedName>
        <fullName evidence="2">tRNA1(Val) (Adenine(37)-N6)-methyltransferase</fullName>
    </submittedName>
</protein>
<dbReference type="AlphaFoldDB" id="A0A4Q2AZP1"/>
<feature type="domain" description="Methyltransferase small" evidence="1">
    <location>
        <begin position="47"/>
        <end position="149"/>
    </location>
</feature>
<dbReference type="CDD" id="cd02440">
    <property type="entry name" value="AdoMet_MTases"/>
    <property type="match status" value="1"/>
</dbReference>
<keyword evidence="2" id="KW-0808">Transferase</keyword>
<keyword evidence="2" id="KW-0489">Methyltransferase</keyword>
<reference evidence="2 3" key="1">
    <citation type="submission" date="2018-09" db="EMBL/GenBank/DDBJ databases">
        <title>Murine metabolic-syndrome-specific gut microbial biobank.</title>
        <authorList>
            <person name="Liu C."/>
        </authorList>
    </citation>
    <scope>NUCLEOTIDE SEQUENCE [LARGE SCALE GENOMIC DNA]</scope>
    <source>
        <strain evidence="2 3">C-30</strain>
    </source>
</reference>
<dbReference type="GO" id="GO:0032259">
    <property type="term" value="P:methylation"/>
    <property type="evidence" value="ECO:0007669"/>
    <property type="project" value="UniProtKB-KW"/>
</dbReference>
<evidence type="ECO:0000313" key="3">
    <source>
        <dbReference type="Proteomes" id="UP000289316"/>
    </source>
</evidence>
<sequence length="265" mass="29699">MASHVKGKRRCFDLNKIELKEDERIDQLYANDIKIIQSSKVFSFSLDAVLLAHFAEPTKKENGKVVDLCAGNGAVGLFLTSKTKASIAAVEIQPKLAEMAKRSVKLNSLEQQVTVLNLDLNDSLKYLKKDSFDTVTCNPPYFSDLPTSKKNPNPYLALARHEITVTLAQTIEMSSALLKTKGKAYFVHRPDRLFEIFECMQKNRLAPKKVQLVYPKEGREANMVLVEAIKDGRKGGLRFLPPITVYQANDEYTPEMRGILYGTAG</sequence>
<dbReference type="RefSeq" id="WP_081610229.1">
    <property type="nucleotide sequence ID" value="NZ_CAYEUZ010000001.1"/>
</dbReference>
<gene>
    <name evidence="2" type="ORF">D6C19_04380</name>
</gene>
<comment type="caution">
    <text evidence="2">The sequence shown here is derived from an EMBL/GenBank/DDBJ whole genome shotgun (WGS) entry which is preliminary data.</text>
</comment>
<dbReference type="InterPro" id="IPR007848">
    <property type="entry name" value="Small_mtfrase_dom"/>
</dbReference>
<name>A0A4Q2AZP1_9LACO</name>
<dbReference type="PANTHER" id="PTHR47739">
    <property type="entry name" value="TRNA1(VAL) (ADENINE(37)-N6)-METHYLTRANSFERASE"/>
    <property type="match status" value="1"/>
</dbReference>
<evidence type="ECO:0000259" key="1">
    <source>
        <dbReference type="Pfam" id="PF05175"/>
    </source>
</evidence>
<dbReference type="Gene3D" id="3.40.50.150">
    <property type="entry name" value="Vaccinia Virus protein VP39"/>
    <property type="match status" value="1"/>
</dbReference>
<dbReference type="OrthoDB" id="9777257at2"/>
<dbReference type="PANTHER" id="PTHR47739:SF1">
    <property type="entry name" value="TRNA1(VAL) (ADENINE(37)-N6)-METHYLTRANSFERASE"/>
    <property type="match status" value="1"/>
</dbReference>
<proteinExistence type="predicted"/>
<accession>A0A4Q2AZP1</accession>
<dbReference type="EMBL" id="QZFR01000023">
    <property type="protein sequence ID" value="RXV74681.1"/>
    <property type="molecule type" value="Genomic_DNA"/>
</dbReference>
<organism evidence="2 3">
    <name type="scientific">Ligilactobacillus murinus</name>
    <dbReference type="NCBI Taxonomy" id="1622"/>
    <lineage>
        <taxon>Bacteria</taxon>
        <taxon>Bacillati</taxon>
        <taxon>Bacillota</taxon>
        <taxon>Bacilli</taxon>
        <taxon>Lactobacillales</taxon>
        <taxon>Lactobacillaceae</taxon>
        <taxon>Ligilactobacillus</taxon>
    </lineage>
</organism>